<evidence type="ECO:0000313" key="1">
    <source>
        <dbReference type="EMBL" id="UYL64933.1"/>
    </source>
</evidence>
<keyword evidence="2" id="KW-1185">Reference proteome</keyword>
<dbReference type="Proteomes" id="UP001156272">
    <property type="component" value="Segment"/>
</dbReference>
<evidence type="ECO:0000313" key="2">
    <source>
        <dbReference type="Proteomes" id="UP001156272"/>
    </source>
</evidence>
<accession>A0AA46TDH4</accession>
<sequence>MEEFVGDVISICEAIVEECNKRERSREEIVKMFPFVPEQVISTILDFLCQVELLREVSGKYKITEFGKKFLELPVEGGDEFDAN</sequence>
<protein>
    <submittedName>
        <fullName evidence="1">Uncharacterized protein</fullName>
    </submittedName>
</protein>
<proteinExistence type="predicted"/>
<organism evidence="1 2">
    <name type="scientific">Methanophagales virus PBV082</name>
    <dbReference type="NCBI Taxonomy" id="3071307"/>
    <lineage>
        <taxon>Viruses</taxon>
        <taxon>Viruses incertae sedis</taxon>
        <taxon>Itzamnaviridae</taxon>
        <taxon>Pletoitzamnavirus</taxon>
        <taxon>Pletoitzamnavirus pescaderoense</taxon>
    </lineage>
</organism>
<dbReference type="EMBL" id="OP413839">
    <property type="protein sequence ID" value="UYL64933.1"/>
    <property type="molecule type" value="Genomic_DNA"/>
</dbReference>
<gene>
    <name evidence="1" type="ORF">EJNHJLOP_00044</name>
</gene>
<name>A0AA46TDH4_9VIRU</name>
<reference evidence="1 2" key="1">
    <citation type="submission" date="2022-09" db="EMBL/GenBank/DDBJ databases">
        <title>Evolutionary Diversification of Methanotrophic Ca. Methanophagales (ANME-1) and Their Expansive Virome.</title>
        <authorList>
            <person name="Laso-Perez R."/>
            <person name="Wu F."/>
            <person name="Cremiere A."/>
            <person name="Speth D.R."/>
            <person name="Magyar J.S."/>
            <person name="Krupovic M."/>
            <person name="Orphan V.J."/>
        </authorList>
    </citation>
    <scope>NUCLEOTIDE SEQUENCE [LARGE SCALE GENOMIC DNA]</scope>
    <source>
        <strain evidence="1">PBV082</strain>
    </source>
</reference>